<dbReference type="SMART" id="SM00192">
    <property type="entry name" value="LDLa"/>
    <property type="match status" value="1"/>
</dbReference>
<evidence type="ECO:0000256" key="8">
    <source>
        <dbReference type="PROSITE-ProRule" id="PRU00124"/>
    </source>
</evidence>
<dbReference type="GO" id="GO:0060429">
    <property type="term" value="P:epithelium development"/>
    <property type="evidence" value="ECO:0007669"/>
    <property type="project" value="TreeGrafter"/>
</dbReference>
<dbReference type="InterPro" id="IPR020901">
    <property type="entry name" value="Prtase_inh_Kunz-CS"/>
</dbReference>
<comment type="subcellular location">
    <subcellularLocation>
        <location evidence="1">Membrane</location>
    </subcellularLocation>
</comment>
<dbReference type="Proteomes" id="UP001152622">
    <property type="component" value="Chromosome 15"/>
</dbReference>
<evidence type="ECO:0000256" key="4">
    <source>
        <dbReference type="ARBA" id="ARBA00022989"/>
    </source>
</evidence>
<keyword evidence="3 9" id="KW-0732">Signal</keyword>
<dbReference type="Gene3D" id="4.10.410.10">
    <property type="entry name" value="Pancreatic trypsin inhibitor Kunitz domain"/>
    <property type="match status" value="1"/>
</dbReference>
<dbReference type="InterPro" id="IPR002223">
    <property type="entry name" value="Kunitz_BPTI"/>
</dbReference>
<dbReference type="InterPro" id="IPR035986">
    <property type="entry name" value="PKD_dom_sf"/>
</dbReference>
<proteinExistence type="predicted"/>
<evidence type="ECO:0000256" key="5">
    <source>
        <dbReference type="ARBA" id="ARBA00023136"/>
    </source>
</evidence>
<dbReference type="SUPFAM" id="SSF57362">
    <property type="entry name" value="BPTI-like"/>
    <property type="match status" value="1"/>
</dbReference>
<dbReference type="PROSITE" id="PS50068">
    <property type="entry name" value="LDLRA_2"/>
    <property type="match status" value="1"/>
</dbReference>
<keyword evidence="5" id="KW-0472">Membrane</keyword>
<dbReference type="GO" id="GO:0004867">
    <property type="term" value="F:serine-type endopeptidase inhibitor activity"/>
    <property type="evidence" value="ECO:0007669"/>
    <property type="project" value="InterPro"/>
</dbReference>
<evidence type="ECO:0008006" key="15">
    <source>
        <dbReference type="Google" id="ProtNLM"/>
    </source>
</evidence>
<dbReference type="OrthoDB" id="2019384at2759"/>
<dbReference type="InterPro" id="IPR013783">
    <property type="entry name" value="Ig-like_fold"/>
</dbReference>
<dbReference type="SMART" id="SM00765">
    <property type="entry name" value="MANEC"/>
    <property type="match status" value="1"/>
</dbReference>
<dbReference type="InterPro" id="IPR022409">
    <property type="entry name" value="PKD/Chitinase_dom"/>
</dbReference>
<reference evidence="13" key="1">
    <citation type="journal article" date="2023" name="Science">
        <title>Genome structures resolve the early diversification of teleost fishes.</title>
        <authorList>
            <person name="Parey E."/>
            <person name="Louis A."/>
            <person name="Montfort J."/>
            <person name="Bouchez O."/>
            <person name="Roques C."/>
            <person name="Iampietro C."/>
            <person name="Lluch J."/>
            <person name="Castinel A."/>
            <person name="Donnadieu C."/>
            <person name="Desvignes T."/>
            <person name="Floi Bucao C."/>
            <person name="Jouanno E."/>
            <person name="Wen M."/>
            <person name="Mejri S."/>
            <person name="Dirks R."/>
            <person name="Jansen H."/>
            <person name="Henkel C."/>
            <person name="Chen W.J."/>
            <person name="Zahm M."/>
            <person name="Cabau C."/>
            <person name="Klopp C."/>
            <person name="Thompson A.W."/>
            <person name="Robinson-Rechavi M."/>
            <person name="Braasch I."/>
            <person name="Lecointre G."/>
            <person name="Bobe J."/>
            <person name="Postlethwait J.H."/>
            <person name="Berthelot C."/>
            <person name="Roest Crollius H."/>
            <person name="Guiguen Y."/>
        </authorList>
    </citation>
    <scope>NUCLEOTIDE SEQUENCE</scope>
    <source>
        <strain evidence="13">WJC10195</strain>
    </source>
</reference>
<dbReference type="GO" id="GO:0008544">
    <property type="term" value="P:epidermis development"/>
    <property type="evidence" value="ECO:0007669"/>
    <property type="project" value="TreeGrafter"/>
</dbReference>
<dbReference type="PROSITE" id="PS50986">
    <property type="entry name" value="MANSC"/>
    <property type="match status" value="1"/>
</dbReference>
<evidence type="ECO:0000256" key="9">
    <source>
        <dbReference type="SAM" id="SignalP"/>
    </source>
</evidence>
<dbReference type="PROSITE" id="PS01209">
    <property type="entry name" value="LDLRA_1"/>
    <property type="match status" value="1"/>
</dbReference>
<keyword evidence="4" id="KW-1133">Transmembrane helix</keyword>
<evidence type="ECO:0000259" key="11">
    <source>
        <dbReference type="PROSITE" id="PS50279"/>
    </source>
</evidence>
<dbReference type="InterPro" id="IPR013980">
    <property type="entry name" value="MANSC_dom"/>
</dbReference>
<evidence type="ECO:0000256" key="2">
    <source>
        <dbReference type="ARBA" id="ARBA00022692"/>
    </source>
</evidence>
<dbReference type="Pfam" id="PF07502">
    <property type="entry name" value="MANEC"/>
    <property type="match status" value="1"/>
</dbReference>
<feature type="disulfide bond" evidence="8">
    <location>
        <begin position="319"/>
        <end position="331"/>
    </location>
</feature>
<sequence>MITFRIGLLLGSSLLLHILCMVSAQADSFGEQCLRNFKTGKEGFVLDTDESVKEGAVFISSPTLTRTKDCVLSCCKDPTCNLALMEDGEEEGLIKDCFLFNCLYKKKYVCRFVKKRGFNNYIKSSVFEDYLAGPHTIPSEDEDKPPVANAGQDRVVQPQESLTLDGIESKDDKKIVSYEWRQTQGSSSAVLQKTSLEDQVMVSNLSSGVYKFQLTVTDSIGQSSTAEVTVLVLTPEQSENHCMAPKKVGPCRGSFPRWHYNVVNEKCQEFTFGGCKENQNNYLSEQECSKACDGVSATHTDISGRMLPPPPAEVCGVPCGPDQFTCTNNCCIDKLLECDKTEQCSDGSDEAACDKLDKQFRVLLNIPVDEQKVRCTEPPRTGPCRASMTKWVL</sequence>
<dbReference type="PANTHER" id="PTHR46750:SF1">
    <property type="entry name" value="KUNITZ-TYPE PROTEASE INHIBITOR 1"/>
    <property type="match status" value="1"/>
</dbReference>
<keyword evidence="14" id="KW-1185">Reference proteome</keyword>
<dbReference type="AlphaFoldDB" id="A0A9Q1IJ30"/>
<evidence type="ECO:0000313" key="13">
    <source>
        <dbReference type="EMBL" id="KAJ8341431.1"/>
    </source>
</evidence>
<dbReference type="SMART" id="SM00131">
    <property type="entry name" value="KU"/>
    <property type="match status" value="1"/>
</dbReference>
<feature type="signal peptide" evidence="9">
    <location>
        <begin position="1"/>
        <end position="24"/>
    </location>
</feature>
<dbReference type="GO" id="GO:0030198">
    <property type="term" value="P:extracellular matrix organization"/>
    <property type="evidence" value="ECO:0007669"/>
    <property type="project" value="TreeGrafter"/>
</dbReference>
<feature type="domain" description="PKD" evidence="10">
    <location>
        <begin position="145"/>
        <end position="239"/>
    </location>
</feature>
<dbReference type="Gene3D" id="4.10.400.10">
    <property type="entry name" value="Low-density Lipoprotein Receptor"/>
    <property type="match status" value="1"/>
</dbReference>
<keyword evidence="2" id="KW-0812">Transmembrane</keyword>
<dbReference type="Pfam" id="PF00057">
    <property type="entry name" value="Ldl_recept_a"/>
    <property type="match status" value="1"/>
</dbReference>
<dbReference type="InterPro" id="IPR036055">
    <property type="entry name" value="LDL_receptor-like_sf"/>
</dbReference>
<comment type="caution">
    <text evidence="13">The sequence shown here is derived from an EMBL/GenBank/DDBJ whole genome shotgun (WGS) entry which is preliminary data.</text>
</comment>
<dbReference type="SUPFAM" id="SSF57424">
    <property type="entry name" value="LDL receptor-like module"/>
    <property type="match status" value="1"/>
</dbReference>
<dbReference type="EMBL" id="JAINUF010000015">
    <property type="protein sequence ID" value="KAJ8341431.1"/>
    <property type="molecule type" value="Genomic_DNA"/>
</dbReference>
<dbReference type="InterPro" id="IPR023415">
    <property type="entry name" value="LDLR_class-A_CS"/>
</dbReference>
<gene>
    <name evidence="13" type="ORF">SKAU_G00337220</name>
</gene>
<dbReference type="PROSITE" id="PS50279">
    <property type="entry name" value="BPTI_KUNITZ_2"/>
    <property type="match status" value="1"/>
</dbReference>
<dbReference type="PANTHER" id="PTHR46750">
    <property type="entry name" value="KUNITZ-TYPE PROTEASE INHIBITOR 1"/>
    <property type="match status" value="1"/>
</dbReference>
<feature type="domain" description="BPTI/Kunitz inhibitor" evidence="11">
    <location>
        <begin position="242"/>
        <end position="292"/>
    </location>
</feature>
<evidence type="ECO:0000259" key="10">
    <source>
        <dbReference type="PROSITE" id="PS50093"/>
    </source>
</evidence>
<dbReference type="InterPro" id="IPR036880">
    <property type="entry name" value="Kunitz_BPTI_sf"/>
</dbReference>
<feature type="chain" id="PRO_5040135268" description="Serine peptidase inhibitor, Kunitz type 1 a" evidence="9">
    <location>
        <begin position="25"/>
        <end position="393"/>
    </location>
</feature>
<evidence type="ECO:0000256" key="6">
    <source>
        <dbReference type="ARBA" id="ARBA00023157"/>
    </source>
</evidence>
<evidence type="ECO:0000313" key="14">
    <source>
        <dbReference type="Proteomes" id="UP001152622"/>
    </source>
</evidence>
<feature type="disulfide bond" evidence="8">
    <location>
        <begin position="338"/>
        <end position="353"/>
    </location>
</feature>
<dbReference type="InterPro" id="IPR000601">
    <property type="entry name" value="PKD_dom"/>
</dbReference>
<feature type="domain" description="MANSC" evidence="12">
    <location>
        <begin position="40"/>
        <end position="121"/>
    </location>
</feature>
<dbReference type="PRINTS" id="PR00759">
    <property type="entry name" value="BASICPTASE"/>
</dbReference>
<dbReference type="Pfam" id="PF00014">
    <property type="entry name" value="Kunitz_BPTI"/>
    <property type="match status" value="1"/>
</dbReference>
<dbReference type="Gene3D" id="2.60.40.10">
    <property type="entry name" value="Immunoglobulins"/>
    <property type="match status" value="1"/>
</dbReference>
<dbReference type="FunFam" id="4.10.410.10:FF:000006">
    <property type="entry name" value="Serine peptidase inhibitor, Kunitz type 1"/>
    <property type="match status" value="1"/>
</dbReference>
<evidence type="ECO:0000256" key="1">
    <source>
        <dbReference type="ARBA" id="ARBA00004370"/>
    </source>
</evidence>
<keyword evidence="6 8" id="KW-1015">Disulfide bond</keyword>
<dbReference type="FunFam" id="2.60.40.10:FF:000061">
    <property type="entry name" value="Dyslexia-associated protein KIAA0319 homolog"/>
    <property type="match status" value="1"/>
</dbReference>
<dbReference type="InterPro" id="IPR002172">
    <property type="entry name" value="LDrepeatLR_classA_rpt"/>
</dbReference>
<dbReference type="SUPFAM" id="SSF49299">
    <property type="entry name" value="PKD domain"/>
    <property type="match status" value="1"/>
</dbReference>
<dbReference type="PROSITE" id="PS00280">
    <property type="entry name" value="BPTI_KUNITZ_1"/>
    <property type="match status" value="1"/>
</dbReference>
<dbReference type="SMART" id="SM00089">
    <property type="entry name" value="PKD"/>
    <property type="match status" value="1"/>
</dbReference>
<evidence type="ECO:0000256" key="3">
    <source>
        <dbReference type="ARBA" id="ARBA00022729"/>
    </source>
</evidence>
<protein>
    <recommendedName>
        <fullName evidence="15">Serine peptidase inhibitor, Kunitz type 1 a</fullName>
    </recommendedName>
</protein>
<dbReference type="InterPro" id="IPR011106">
    <property type="entry name" value="MANSC_N"/>
</dbReference>
<dbReference type="CDD" id="cd22623">
    <property type="entry name" value="Kunitz_HAI1_1-like"/>
    <property type="match status" value="1"/>
</dbReference>
<feature type="disulfide bond" evidence="8">
    <location>
        <begin position="326"/>
        <end position="344"/>
    </location>
</feature>
<organism evidence="13 14">
    <name type="scientific">Synaphobranchus kaupii</name>
    <name type="common">Kaup's arrowtooth eel</name>
    <dbReference type="NCBI Taxonomy" id="118154"/>
    <lineage>
        <taxon>Eukaryota</taxon>
        <taxon>Metazoa</taxon>
        <taxon>Chordata</taxon>
        <taxon>Craniata</taxon>
        <taxon>Vertebrata</taxon>
        <taxon>Euteleostomi</taxon>
        <taxon>Actinopterygii</taxon>
        <taxon>Neopterygii</taxon>
        <taxon>Teleostei</taxon>
        <taxon>Anguilliformes</taxon>
        <taxon>Synaphobranchidae</taxon>
        <taxon>Synaphobranchus</taxon>
    </lineage>
</organism>
<keyword evidence="7" id="KW-0325">Glycoprotein</keyword>
<evidence type="ECO:0000256" key="7">
    <source>
        <dbReference type="ARBA" id="ARBA00023180"/>
    </source>
</evidence>
<dbReference type="Pfam" id="PF22352">
    <property type="entry name" value="K319L-like_PKD"/>
    <property type="match status" value="1"/>
</dbReference>
<dbReference type="PROSITE" id="PS50093">
    <property type="entry name" value="PKD"/>
    <property type="match status" value="1"/>
</dbReference>
<dbReference type="CDD" id="cd00112">
    <property type="entry name" value="LDLa"/>
    <property type="match status" value="1"/>
</dbReference>
<evidence type="ECO:0000259" key="12">
    <source>
        <dbReference type="PROSITE" id="PS50986"/>
    </source>
</evidence>
<dbReference type="CDD" id="cd00146">
    <property type="entry name" value="PKD"/>
    <property type="match status" value="1"/>
</dbReference>
<dbReference type="GO" id="GO:0005886">
    <property type="term" value="C:plasma membrane"/>
    <property type="evidence" value="ECO:0007669"/>
    <property type="project" value="TreeGrafter"/>
</dbReference>
<name>A0A9Q1IJ30_SYNKA</name>
<accession>A0A9Q1IJ30</accession>